<dbReference type="FunCoup" id="A0A0D1YX70">
    <property type="interactions" value="694"/>
</dbReference>
<dbReference type="InParanoid" id="A0A0D1YX70"/>
<dbReference type="Pfam" id="PF00043">
    <property type="entry name" value="GST_C"/>
    <property type="match status" value="1"/>
</dbReference>
<name>A0A0D1YX70_9PEZI</name>
<evidence type="ECO:0000259" key="2">
    <source>
        <dbReference type="PROSITE" id="PS50404"/>
    </source>
</evidence>
<accession>A0A0D1YX70</accession>
<feature type="domain" description="GST N-terminal" evidence="2">
    <location>
        <begin position="5"/>
        <end position="86"/>
    </location>
</feature>
<dbReference type="EMBL" id="KN847538">
    <property type="protein sequence ID" value="KIW05307.1"/>
    <property type="molecule type" value="Genomic_DNA"/>
</dbReference>
<dbReference type="VEuPathDB" id="FungiDB:PV09_03832"/>
<evidence type="ECO:0000259" key="3">
    <source>
        <dbReference type="PROSITE" id="PS50405"/>
    </source>
</evidence>
<proteinExistence type="inferred from homology"/>
<dbReference type="Proteomes" id="UP000053259">
    <property type="component" value="Unassembled WGS sequence"/>
</dbReference>
<dbReference type="InterPro" id="IPR004045">
    <property type="entry name" value="Glutathione_S-Trfase_N"/>
</dbReference>
<dbReference type="SFLD" id="SFLDS00019">
    <property type="entry name" value="Glutathione_Transferase_(cytos"/>
    <property type="match status" value="1"/>
</dbReference>
<protein>
    <recommendedName>
        <fullName evidence="6">Glutathione S-transferase</fullName>
    </recommendedName>
</protein>
<keyword evidence="5" id="KW-1185">Reference proteome</keyword>
<dbReference type="PANTHER" id="PTHR44051:SF23">
    <property type="entry name" value="GLUTATHIONE S-TRANSFERASE-LIKE PROTEIN TPCF"/>
    <property type="match status" value="1"/>
</dbReference>
<dbReference type="Pfam" id="PF13417">
    <property type="entry name" value="GST_N_3"/>
    <property type="match status" value="1"/>
</dbReference>
<dbReference type="PANTHER" id="PTHR44051">
    <property type="entry name" value="GLUTATHIONE S-TRANSFERASE-RELATED"/>
    <property type="match status" value="1"/>
</dbReference>
<dbReference type="SUPFAM" id="SSF47616">
    <property type="entry name" value="GST C-terminal domain-like"/>
    <property type="match status" value="1"/>
</dbReference>
<dbReference type="OrthoDB" id="422574at2759"/>
<feature type="domain" description="GST C-terminal" evidence="3">
    <location>
        <begin position="93"/>
        <end position="228"/>
    </location>
</feature>
<dbReference type="InterPro" id="IPR040079">
    <property type="entry name" value="Glutathione_S-Trfase"/>
</dbReference>
<organism evidence="4 5">
    <name type="scientific">Verruconis gallopava</name>
    <dbReference type="NCBI Taxonomy" id="253628"/>
    <lineage>
        <taxon>Eukaryota</taxon>
        <taxon>Fungi</taxon>
        <taxon>Dikarya</taxon>
        <taxon>Ascomycota</taxon>
        <taxon>Pezizomycotina</taxon>
        <taxon>Dothideomycetes</taxon>
        <taxon>Pleosporomycetidae</taxon>
        <taxon>Venturiales</taxon>
        <taxon>Sympoventuriaceae</taxon>
        <taxon>Verruconis</taxon>
    </lineage>
</organism>
<evidence type="ECO:0000313" key="5">
    <source>
        <dbReference type="Proteomes" id="UP000053259"/>
    </source>
</evidence>
<dbReference type="Gene3D" id="1.20.1050.130">
    <property type="match status" value="1"/>
</dbReference>
<dbReference type="PROSITE" id="PS50405">
    <property type="entry name" value="GST_CTER"/>
    <property type="match status" value="1"/>
</dbReference>
<dbReference type="SFLD" id="SFLDG01151">
    <property type="entry name" value="Main.2:_Nu-like"/>
    <property type="match status" value="1"/>
</dbReference>
<dbReference type="InterPro" id="IPR036282">
    <property type="entry name" value="Glutathione-S-Trfase_C_sf"/>
</dbReference>
<reference evidence="4 5" key="1">
    <citation type="submission" date="2015-01" db="EMBL/GenBank/DDBJ databases">
        <title>The Genome Sequence of Ochroconis gallopava CBS43764.</title>
        <authorList>
            <consortium name="The Broad Institute Genomics Platform"/>
            <person name="Cuomo C."/>
            <person name="de Hoog S."/>
            <person name="Gorbushina A."/>
            <person name="Stielow B."/>
            <person name="Teixiera M."/>
            <person name="Abouelleil A."/>
            <person name="Chapman S.B."/>
            <person name="Priest M."/>
            <person name="Young S.K."/>
            <person name="Wortman J."/>
            <person name="Nusbaum C."/>
            <person name="Birren B."/>
        </authorList>
    </citation>
    <scope>NUCLEOTIDE SEQUENCE [LARGE SCALE GENOMIC DNA]</scope>
    <source>
        <strain evidence="4 5">CBS 43764</strain>
    </source>
</reference>
<evidence type="ECO:0000313" key="4">
    <source>
        <dbReference type="EMBL" id="KIW05307.1"/>
    </source>
</evidence>
<dbReference type="HOGENOM" id="CLU_011226_14_2_1"/>
<dbReference type="InterPro" id="IPR036249">
    <property type="entry name" value="Thioredoxin-like_sf"/>
</dbReference>
<dbReference type="STRING" id="253628.A0A0D1YX70"/>
<dbReference type="SFLD" id="SFLDG00358">
    <property type="entry name" value="Main_(cytGST)"/>
    <property type="match status" value="1"/>
</dbReference>
<dbReference type="RefSeq" id="XP_016215176.1">
    <property type="nucleotide sequence ID" value="XM_016357087.1"/>
</dbReference>
<dbReference type="PROSITE" id="PS50404">
    <property type="entry name" value="GST_NTER"/>
    <property type="match status" value="1"/>
</dbReference>
<dbReference type="InterPro" id="IPR004046">
    <property type="entry name" value="GST_C"/>
</dbReference>
<evidence type="ECO:0008006" key="6">
    <source>
        <dbReference type="Google" id="ProtNLM"/>
    </source>
</evidence>
<comment type="similarity">
    <text evidence="1">Belongs to the GST superfamily.</text>
</comment>
<dbReference type="InterPro" id="IPR010987">
    <property type="entry name" value="Glutathione-S-Trfase_C-like"/>
</dbReference>
<dbReference type="SUPFAM" id="SSF52833">
    <property type="entry name" value="Thioredoxin-like"/>
    <property type="match status" value="1"/>
</dbReference>
<sequence>MTNDIKPIKIWGRGGPNPPKVAIVLVELDLPHETILQPLSKVKEPEYLAINPNGRVPAIYDPNNDLTLWESGAIIEYLIEKYDTSNRISFPAGSNEAQLVRQWLYYQASGQGPYFGQASWFKKFHPERVASALERYVNEINRVTGVLEGWLEKQKVEHPGAADGPWLVGGKYTVADLVFAPWYTVLGYVVKGEDGFDIENFPVVKDWVGRISARSAVKQVFANIQPIL</sequence>
<dbReference type="GeneID" id="27311805"/>
<dbReference type="CDD" id="cd03048">
    <property type="entry name" value="GST_N_Ure2p_like"/>
    <property type="match status" value="1"/>
</dbReference>
<dbReference type="AlphaFoldDB" id="A0A0D1YX70"/>
<evidence type="ECO:0000256" key="1">
    <source>
        <dbReference type="ARBA" id="ARBA00007409"/>
    </source>
</evidence>
<gene>
    <name evidence="4" type="ORF">PV09_03832</name>
</gene>